<dbReference type="KEGG" id="bban:J4G43_040150"/>
<gene>
    <name evidence="1" type="ORF">J4G43_040150</name>
</gene>
<organism evidence="1 2">
    <name type="scientific">Bradyrhizobium barranii subsp. barranii</name>
    <dbReference type="NCBI Taxonomy" id="2823807"/>
    <lineage>
        <taxon>Bacteria</taxon>
        <taxon>Pseudomonadati</taxon>
        <taxon>Pseudomonadota</taxon>
        <taxon>Alphaproteobacteria</taxon>
        <taxon>Hyphomicrobiales</taxon>
        <taxon>Nitrobacteraceae</taxon>
        <taxon>Bradyrhizobium</taxon>
        <taxon>Bradyrhizobium barranii</taxon>
    </lineage>
</organism>
<dbReference type="Proteomes" id="UP000664702">
    <property type="component" value="Chromosome"/>
</dbReference>
<reference evidence="1 2" key="1">
    <citation type="journal article" date="2022" name="Int. J. Syst. Evol. Microbiol.">
        <title>Strains of Bradyrhizobium barranii sp. nov. associated with legumes native to Canada are symbionts of soybeans and belong to different subspecies (subsp. barranii subsp. nov. and subsp. apii subsp. nov.) and symbiovars (sv. glycinearum and sv. septentrionale).</title>
        <authorList>
            <person name="Bromfield E.S.P."/>
            <person name="Cloutier S."/>
            <person name="Wasai-Hara S."/>
            <person name="Minamisawa K."/>
        </authorList>
    </citation>
    <scope>NUCLEOTIDE SEQUENCE [LARGE SCALE GENOMIC DNA]</scope>
    <source>
        <strain evidence="1 2">144S4</strain>
    </source>
</reference>
<accession>A0A9X9XSZ3</accession>
<evidence type="ECO:0000313" key="1">
    <source>
        <dbReference type="EMBL" id="UEM10787.1"/>
    </source>
</evidence>
<sequence>MQQQRRRFKQILSLEGRLAQEARRLREEAECLPLGRLRDEAIRRARQAETGSHISEWLLSPGLRAPT</sequence>
<proteinExistence type="predicted"/>
<dbReference type="AlphaFoldDB" id="A0A9X9XSZ3"/>
<evidence type="ECO:0000313" key="2">
    <source>
        <dbReference type="Proteomes" id="UP000664702"/>
    </source>
</evidence>
<name>A0A9X9XSZ3_9BRAD</name>
<protein>
    <submittedName>
        <fullName evidence="1">Uncharacterized protein</fullName>
    </submittedName>
</protein>
<dbReference type="EMBL" id="CP086136">
    <property type="protein sequence ID" value="UEM10787.1"/>
    <property type="molecule type" value="Genomic_DNA"/>
</dbReference>